<reference evidence="1 2" key="1">
    <citation type="submission" date="2015-09" db="EMBL/GenBank/DDBJ databases">
        <authorList>
            <consortium name="Pathogen Informatics"/>
        </authorList>
    </citation>
    <scope>NUCLEOTIDE SEQUENCE [LARGE SCALE GENOMIC DNA]</scope>
    <source>
        <strain evidence="1 2">2789STDY5608835</strain>
    </source>
</reference>
<name>A0A173XWC4_9FIRM</name>
<dbReference type="InterPro" id="IPR024131">
    <property type="entry name" value="UPF0489"/>
</dbReference>
<dbReference type="EMBL" id="CYYR01000003">
    <property type="protein sequence ID" value="CUN55733.1"/>
    <property type="molecule type" value="Genomic_DNA"/>
</dbReference>
<evidence type="ECO:0000313" key="2">
    <source>
        <dbReference type="Proteomes" id="UP000095395"/>
    </source>
</evidence>
<dbReference type="Proteomes" id="UP000095395">
    <property type="component" value="Unassembled WGS sequence"/>
</dbReference>
<sequence length="260" mass="30785">MKRNMRILDIDMDYFLKEIPIMISGNSTVRIADDDYLVWSKDEVIDFFENRLGLSKEIKIKEKIVTHHNEALYHWRKLVQEYRLSVPFEVVHIDSHADLGLGYPSWVFILDSLLSVPVEERIKIENYGDIFEKYYEPSIGDYLLFALAFRWISKLVYVCNPTDMGNDYVWMILKDGIESNDKIQLAYNKEMKAVEIASNTEKYYATAYREPEVNFEIVRRVEDVSYNGDFDYIIFYVSPNYTLAAADFIIDIMREYIMEE</sequence>
<accession>A0A173XWC4</accession>
<dbReference type="Pfam" id="PF12640">
    <property type="entry name" value="UPF0489"/>
    <property type="match status" value="1"/>
</dbReference>
<proteinExistence type="predicted"/>
<evidence type="ECO:0000313" key="1">
    <source>
        <dbReference type="EMBL" id="CUN55733.1"/>
    </source>
</evidence>
<dbReference type="RefSeq" id="WP_055301469.1">
    <property type="nucleotide sequence ID" value="NZ_CYYR01000003.1"/>
</dbReference>
<organism evidence="1 2">
    <name type="scientific">Roseburia inulinivorans</name>
    <dbReference type="NCBI Taxonomy" id="360807"/>
    <lineage>
        <taxon>Bacteria</taxon>
        <taxon>Bacillati</taxon>
        <taxon>Bacillota</taxon>
        <taxon>Clostridia</taxon>
        <taxon>Lachnospirales</taxon>
        <taxon>Lachnospiraceae</taxon>
        <taxon>Roseburia</taxon>
    </lineage>
</organism>
<dbReference type="AlphaFoldDB" id="A0A173XWC4"/>
<gene>
    <name evidence="1" type="ORF">ERS852392_00745</name>
</gene>
<protein>
    <submittedName>
        <fullName evidence="1">UPF0489 domain</fullName>
    </submittedName>
</protein>